<name>A0ABN6QKJ9_STRNI</name>
<dbReference type="InterPro" id="IPR000524">
    <property type="entry name" value="Tscrpt_reg_HTH_GntR"/>
</dbReference>
<dbReference type="CDD" id="cd03424">
    <property type="entry name" value="NUDIX_ADPRase_Nudt5_UGPPase_Nudt14"/>
    <property type="match status" value="1"/>
</dbReference>
<gene>
    <name evidence="10" type="ORF">HEK616_01990</name>
</gene>
<accession>A0ABN6QKJ9</accession>
<dbReference type="PANTHER" id="PTHR11839:SF18">
    <property type="entry name" value="NUDIX HYDROLASE DOMAIN-CONTAINING PROTEIN"/>
    <property type="match status" value="1"/>
</dbReference>
<dbReference type="Proteomes" id="UP001059597">
    <property type="component" value="Chromosome"/>
</dbReference>
<evidence type="ECO:0000256" key="6">
    <source>
        <dbReference type="ARBA" id="ARBA00023163"/>
    </source>
</evidence>
<dbReference type="InterPro" id="IPR036390">
    <property type="entry name" value="WH_DNA-bd_sf"/>
</dbReference>
<protein>
    <recommendedName>
        <fullName evidence="12">ADP-ribose pyrophosphatase</fullName>
    </recommendedName>
</protein>
<evidence type="ECO:0000256" key="2">
    <source>
        <dbReference type="ARBA" id="ARBA00005582"/>
    </source>
</evidence>
<dbReference type="SUPFAM" id="SSF46785">
    <property type="entry name" value="Winged helix' DNA-binding domain"/>
    <property type="match status" value="1"/>
</dbReference>
<dbReference type="CDD" id="cd07377">
    <property type="entry name" value="WHTH_GntR"/>
    <property type="match status" value="1"/>
</dbReference>
<dbReference type="EMBL" id="AP026073">
    <property type="protein sequence ID" value="BDM66712.1"/>
    <property type="molecule type" value="Genomic_DNA"/>
</dbReference>
<dbReference type="Gene3D" id="1.10.10.10">
    <property type="entry name" value="Winged helix-like DNA-binding domain superfamily/Winged helix DNA-binding domain"/>
    <property type="match status" value="1"/>
</dbReference>
<dbReference type="InterPro" id="IPR036388">
    <property type="entry name" value="WH-like_DNA-bd_sf"/>
</dbReference>
<evidence type="ECO:0000313" key="10">
    <source>
        <dbReference type="EMBL" id="BDM66712.1"/>
    </source>
</evidence>
<proteinExistence type="inferred from homology"/>
<evidence type="ECO:0000256" key="1">
    <source>
        <dbReference type="ARBA" id="ARBA00001946"/>
    </source>
</evidence>
<dbReference type="PROSITE" id="PS50949">
    <property type="entry name" value="HTH_GNTR"/>
    <property type="match status" value="1"/>
</dbReference>
<evidence type="ECO:0000256" key="3">
    <source>
        <dbReference type="ARBA" id="ARBA00022801"/>
    </source>
</evidence>
<dbReference type="InterPro" id="IPR020476">
    <property type="entry name" value="Nudix_hydrolase"/>
</dbReference>
<feature type="domain" description="Nudix hydrolase" evidence="9">
    <location>
        <begin position="136"/>
        <end position="264"/>
    </location>
</feature>
<evidence type="ECO:0008006" key="12">
    <source>
        <dbReference type="Google" id="ProtNLM"/>
    </source>
</evidence>
<evidence type="ECO:0000259" key="9">
    <source>
        <dbReference type="PROSITE" id="PS51462"/>
    </source>
</evidence>
<keyword evidence="4" id="KW-0805">Transcription regulation</keyword>
<keyword evidence="5" id="KW-0238">DNA-binding</keyword>
<dbReference type="PANTHER" id="PTHR11839">
    <property type="entry name" value="UDP/ADP-SUGAR PYROPHOSPHATASE"/>
    <property type="match status" value="1"/>
</dbReference>
<evidence type="ECO:0000259" key="8">
    <source>
        <dbReference type="PROSITE" id="PS50949"/>
    </source>
</evidence>
<comment type="similarity">
    <text evidence="2 7">Belongs to the Nudix hydrolase family.</text>
</comment>
<dbReference type="Pfam" id="PF00392">
    <property type="entry name" value="GntR"/>
    <property type="match status" value="1"/>
</dbReference>
<evidence type="ECO:0000256" key="4">
    <source>
        <dbReference type="ARBA" id="ARBA00023015"/>
    </source>
</evidence>
<dbReference type="InterPro" id="IPR020084">
    <property type="entry name" value="NUDIX_hydrolase_CS"/>
</dbReference>
<dbReference type="SMART" id="SM00345">
    <property type="entry name" value="HTH_GNTR"/>
    <property type="match status" value="1"/>
</dbReference>
<reference evidence="10" key="1">
    <citation type="submission" date="2022-06" db="EMBL/GenBank/DDBJ databases">
        <title>Complete genome sequence of Streptomyces nigrescens HEK616.</title>
        <authorList>
            <person name="Asamizu S."/>
            <person name="Onaka H."/>
        </authorList>
    </citation>
    <scope>NUCLEOTIDE SEQUENCE</scope>
    <source>
        <strain evidence="10">HEK616</strain>
    </source>
</reference>
<evidence type="ECO:0000256" key="7">
    <source>
        <dbReference type="RuleBase" id="RU003476"/>
    </source>
</evidence>
<evidence type="ECO:0000313" key="11">
    <source>
        <dbReference type="Proteomes" id="UP001059597"/>
    </source>
</evidence>
<dbReference type="PROSITE" id="PS51462">
    <property type="entry name" value="NUDIX"/>
    <property type="match status" value="1"/>
</dbReference>
<comment type="cofactor">
    <cofactor evidence="1">
        <name>Mg(2+)</name>
        <dbReference type="ChEBI" id="CHEBI:18420"/>
    </cofactor>
</comment>
<dbReference type="InterPro" id="IPR000086">
    <property type="entry name" value="NUDIX_hydrolase_dom"/>
</dbReference>
<dbReference type="PRINTS" id="PR00502">
    <property type="entry name" value="NUDIXFAMILY"/>
</dbReference>
<feature type="domain" description="HTH gntR-type" evidence="8">
    <location>
        <begin position="21"/>
        <end position="89"/>
    </location>
</feature>
<dbReference type="Pfam" id="PF00293">
    <property type="entry name" value="NUDIX"/>
    <property type="match status" value="1"/>
</dbReference>
<keyword evidence="3 7" id="KW-0378">Hydrolase</keyword>
<dbReference type="PRINTS" id="PR00035">
    <property type="entry name" value="HTHGNTR"/>
</dbReference>
<sequence length="280" mass="31154">MTLARYAGTHHLKRESALRMGPKTAKVYETIRARLASGEYAPGDKMPSERTLVEELGIGRTALRQVLARLVAEGALEVRGRSSYRVPAASVETPEGLEPWRIHGERDVYDNRWVKLQVWDVEPPGMERFEHHVVKLNHVAVTAVLDDQDRVLMMYRYRFVPQQWGWELPGGIVDAGEDPAETAVREVVEETGWRPKSVEHIVTYQPMVGMVDSPHEIFVGRGAEQVGDPTDLEEAGHIAWVPLSDIPNLMARGELMGSGTLVALLHIQASRGTQGATAAR</sequence>
<keyword evidence="11" id="KW-1185">Reference proteome</keyword>
<dbReference type="PROSITE" id="PS00893">
    <property type="entry name" value="NUDIX_BOX"/>
    <property type="match status" value="1"/>
</dbReference>
<keyword evidence="6" id="KW-0804">Transcription</keyword>
<organism evidence="10 11">
    <name type="scientific">Streptomyces nigrescens</name>
    <dbReference type="NCBI Taxonomy" id="1920"/>
    <lineage>
        <taxon>Bacteria</taxon>
        <taxon>Bacillati</taxon>
        <taxon>Actinomycetota</taxon>
        <taxon>Actinomycetes</taxon>
        <taxon>Kitasatosporales</taxon>
        <taxon>Streptomycetaceae</taxon>
        <taxon>Streptomyces</taxon>
    </lineage>
</organism>
<evidence type="ECO:0000256" key="5">
    <source>
        <dbReference type="ARBA" id="ARBA00023125"/>
    </source>
</evidence>
<dbReference type="SUPFAM" id="SSF55811">
    <property type="entry name" value="Nudix"/>
    <property type="match status" value="1"/>
</dbReference>
<dbReference type="InterPro" id="IPR015797">
    <property type="entry name" value="NUDIX_hydrolase-like_dom_sf"/>
</dbReference>
<dbReference type="Gene3D" id="3.90.79.10">
    <property type="entry name" value="Nucleoside Triphosphate Pyrophosphohydrolase"/>
    <property type="match status" value="1"/>
</dbReference>